<dbReference type="AlphaFoldDB" id="A0A917LXR3"/>
<dbReference type="EMBL" id="BMHY01000003">
    <property type="protein sequence ID" value="GGG65899.1"/>
    <property type="molecule type" value="Genomic_DNA"/>
</dbReference>
<gene>
    <name evidence="1" type="ORF">GCM10010918_20290</name>
</gene>
<protein>
    <submittedName>
        <fullName evidence="1">Uncharacterized protein</fullName>
    </submittedName>
</protein>
<name>A0A917LXR3_9BACL</name>
<accession>A0A917LXR3</accession>
<keyword evidence="2" id="KW-1185">Reference proteome</keyword>
<evidence type="ECO:0000313" key="1">
    <source>
        <dbReference type="EMBL" id="GGG65899.1"/>
    </source>
</evidence>
<proteinExistence type="predicted"/>
<evidence type="ECO:0000313" key="2">
    <source>
        <dbReference type="Proteomes" id="UP000600247"/>
    </source>
</evidence>
<reference evidence="1 2" key="1">
    <citation type="journal article" date="2014" name="Int. J. Syst. Evol. Microbiol.">
        <title>Complete genome sequence of Corynebacterium casei LMG S-19264T (=DSM 44701T), isolated from a smear-ripened cheese.</title>
        <authorList>
            <consortium name="US DOE Joint Genome Institute (JGI-PGF)"/>
            <person name="Walter F."/>
            <person name="Albersmeier A."/>
            <person name="Kalinowski J."/>
            <person name="Ruckert C."/>
        </authorList>
    </citation>
    <scope>NUCLEOTIDE SEQUENCE [LARGE SCALE GENOMIC DNA]</scope>
    <source>
        <strain evidence="1 2">CGMCC 1.15286</strain>
    </source>
</reference>
<organism evidence="1 2">
    <name type="scientific">Paenibacillus radicis</name>
    <name type="common">ex Gao et al. 2016</name>
    <dbReference type="NCBI Taxonomy" id="1737354"/>
    <lineage>
        <taxon>Bacteria</taxon>
        <taxon>Bacillati</taxon>
        <taxon>Bacillota</taxon>
        <taxon>Bacilli</taxon>
        <taxon>Bacillales</taxon>
        <taxon>Paenibacillaceae</taxon>
        <taxon>Paenibacillus</taxon>
    </lineage>
</organism>
<comment type="caution">
    <text evidence="1">The sequence shown here is derived from an EMBL/GenBank/DDBJ whole genome shotgun (WGS) entry which is preliminary data.</text>
</comment>
<sequence>MRFGELNLIFMEMELSNHITRHLILESNISGFKVKVCIKYNIKPKYVVKYTYQYLLLFSIIITK</sequence>
<dbReference type="Proteomes" id="UP000600247">
    <property type="component" value="Unassembled WGS sequence"/>
</dbReference>